<sequence length="110" mass="12453">MARFGIPESQAKKTGLWPVLSKLINKGRLSHFADLCRQVSFMACSFVFVDQTFSSLTVHDRLHFVKCFLCSFFIASFNCCVYFLDESTHHGTTACVMLATFLRCYGAFLS</sequence>
<evidence type="ECO:0000313" key="1">
    <source>
        <dbReference type="EMBL" id="QHM73966.1"/>
    </source>
</evidence>
<reference evidence="1 2" key="1">
    <citation type="submission" date="2018-03" db="EMBL/GenBank/DDBJ databases">
        <title>Pantoea intestinalis SRCM103226 isolated form the mealworm.</title>
        <authorList>
            <person name="Jeong D.-Y."/>
            <person name="Kim J.W."/>
        </authorList>
    </citation>
    <scope>NUCLEOTIDE SEQUENCE [LARGE SCALE GENOMIC DNA]</scope>
    <source>
        <strain evidence="1 2">SRCM103226</strain>
    </source>
</reference>
<dbReference type="KEGG" id="mint:C7M51_04327"/>
<evidence type="ECO:0000313" key="2">
    <source>
        <dbReference type="Proteomes" id="UP000464053"/>
    </source>
</evidence>
<dbReference type="Proteomes" id="UP000464053">
    <property type="component" value="Chromosome"/>
</dbReference>
<gene>
    <name evidence="1" type="ORF">C7M51_04327</name>
</gene>
<keyword evidence="2" id="KW-1185">Reference proteome</keyword>
<protein>
    <submittedName>
        <fullName evidence="1">Uncharacterized protein</fullName>
    </submittedName>
</protein>
<accession>A0A6P1Q4R3</accession>
<dbReference type="EMBL" id="CP028271">
    <property type="protein sequence ID" value="QHM73966.1"/>
    <property type="molecule type" value="Genomic_DNA"/>
</dbReference>
<name>A0A6P1Q4R3_9GAMM</name>
<organism evidence="1 2">
    <name type="scientific">Mixta intestinalis</name>
    <dbReference type="NCBI Taxonomy" id="1615494"/>
    <lineage>
        <taxon>Bacteria</taxon>
        <taxon>Pseudomonadati</taxon>
        <taxon>Pseudomonadota</taxon>
        <taxon>Gammaproteobacteria</taxon>
        <taxon>Enterobacterales</taxon>
        <taxon>Erwiniaceae</taxon>
        <taxon>Mixta</taxon>
    </lineage>
</organism>
<proteinExistence type="predicted"/>
<dbReference type="AlphaFoldDB" id="A0A6P1Q4R3"/>